<feature type="region of interest" description="Disordered" evidence="1">
    <location>
        <begin position="51"/>
        <end position="71"/>
    </location>
</feature>
<reference evidence="3" key="1">
    <citation type="journal article" date="2021" name="IMA Fungus">
        <title>Genomic characterization of three marine fungi, including Emericellopsis atlantica sp. nov. with signatures of a generalist lifestyle and marine biomass degradation.</title>
        <authorList>
            <person name="Hagestad O.C."/>
            <person name="Hou L."/>
            <person name="Andersen J.H."/>
            <person name="Hansen E.H."/>
            <person name="Altermark B."/>
            <person name="Li C."/>
            <person name="Kuhnert E."/>
            <person name="Cox R.J."/>
            <person name="Crous P.W."/>
            <person name="Spatafora J.W."/>
            <person name="Lail K."/>
            <person name="Amirebrahimi M."/>
            <person name="Lipzen A."/>
            <person name="Pangilinan J."/>
            <person name="Andreopoulos W."/>
            <person name="Hayes R.D."/>
            <person name="Ng V."/>
            <person name="Grigoriev I.V."/>
            <person name="Jackson S.A."/>
            <person name="Sutton T.D.S."/>
            <person name="Dobson A.D.W."/>
            <person name="Rama T."/>
        </authorList>
    </citation>
    <scope>NUCLEOTIDE SEQUENCE</scope>
    <source>
        <strain evidence="3">TRa018bII</strain>
    </source>
</reference>
<dbReference type="PROSITE" id="PS51257">
    <property type="entry name" value="PROKAR_LIPOPROTEIN"/>
    <property type="match status" value="1"/>
</dbReference>
<evidence type="ECO:0000256" key="1">
    <source>
        <dbReference type="SAM" id="MobiDB-lite"/>
    </source>
</evidence>
<evidence type="ECO:0000313" key="4">
    <source>
        <dbReference type="Proteomes" id="UP000824998"/>
    </source>
</evidence>
<dbReference type="Proteomes" id="UP000824998">
    <property type="component" value="Unassembled WGS sequence"/>
</dbReference>
<feature type="chain" id="PRO_5040174817" evidence="2">
    <location>
        <begin position="20"/>
        <end position="191"/>
    </location>
</feature>
<comment type="caution">
    <text evidence="3">The sequence shown here is derived from an EMBL/GenBank/DDBJ whole genome shotgun (WGS) entry which is preliminary data.</text>
</comment>
<evidence type="ECO:0000313" key="3">
    <source>
        <dbReference type="EMBL" id="KAG9231469.1"/>
    </source>
</evidence>
<dbReference type="AlphaFoldDB" id="A0A9P7YD04"/>
<organism evidence="3 4">
    <name type="scientific">Amylocarpus encephaloides</name>
    <dbReference type="NCBI Taxonomy" id="45428"/>
    <lineage>
        <taxon>Eukaryota</taxon>
        <taxon>Fungi</taxon>
        <taxon>Dikarya</taxon>
        <taxon>Ascomycota</taxon>
        <taxon>Pezizomycotina</taxon>
        <taxon>Leotiomycetes</taxon>
        <taxon>Helotiales</taxon>
        <taxon>Helotiales incertae sedis</taxon>
        <taxon>Amylocarpus</taxon>
    </lineage>
</organism>
<keyword evidence="2" id="KW-0732">Signal</keyword>
<sequence length="191" mass="20078">MKFNVAISGATLFISLVSALPAPTGAGSCNETATGNSNIVTFNKRQVSRTFSPTPLPTNLNSTIPANSTAPCNSTIPTSTSIDEPPAFTIFNKRQVAATSLSVTLPVASGFPPKPTNDTTILVPGNNTLPINGTTPSNQTSTVDLTKRVPVAEVEEVKRTWSPLPRSWSASALALLPRTKNGKVEGSWNED</sequence>
<keyword evidence="4" id="KW-1185">Reference proteome</keyword>
<dbReference type="EMBL" id="MU251600">
    <property type="protein sequence ID" value="KAG9231469.1"/>
    <property type="molecule type" value="Genomic_DNA"/>
</dbReference>
<accession>A0A9P7YD04</accession>
<feature type="signal peptide" evidence="2">
    <location>
        <begin position="1"/>
        <end position="19"/>
    </location>
</feature>
<gene>
    <name evidence="3" type="ORF">BJ875DRAFT_486977</name>
</gene>
<name>A0A9P7YD04_9HELO</name>
<proteinExistence type="predicted"/>
<evidence type="ECO:0000256" key="2">
    <source>
        <dbReference type="SAM" id="SignalP"/>
    </source>
</evidence>
<protein>
    <submittedName>
        <fullName evidence="3">Uncharacterized protein</fullName>
    </submittedName>
</protein>